<reference evidence="1 2" key="1">
    <citation type="submission" date="2023-06" db="EMBL/GenBank/DDBJ databases">
        <title>Sporosarcina sp. nov., isolated from Korean traditional fermented seafood 'Jeotgal'.</title>
        <authorList>
            <person name="Yang A.I."/>
            <person name="Shin N.-R."/>
        </authorList>
    </citation>
    <scope>NUCLEOTIDE SEQUENCE [LARGE SCALE GENOMIC DNA]</scope>
    <source>
        <strain evidence="1 2">KCTC13119</strain>
    </source>
</reference>
<name>A0ABU4GB02_9BACL</name>
<comment type="caution">
    <text evidence="1">The sequence shown here is derived from an EMBL/GenBank/DDBJ whole genome shotgun (WGS) entry which is preliminary data.</text>
</comment>
<dbReference type="EMBL" id="JAUBDI010000013">
    <property type="protein sequence ID" value="MDW0114123.1"/>
    <property type="molecule type" value="Genomic_DNA"/>
</dbReference>
<accession>A0ABU4GB02</accession>
<proteinExistence type="predicted"/>
<organism evidence="1 2">
    <name type="scientific">Sporosarcina saromensis</name>
    <dbReference type="NCBI Taxonomy" id="359365"/>
    <lineage>
        <taxon>Bacteria</taxon>
        <taxon>Bacillati</taxon>
        <taxon>Bacillota</taxon>
        <taxon>Bacilli</taxon>
        <taxon>Bacillales</taxon>
        <taxon>Caryophanaceae</taxon>
        <taxon>Sporosarcina</taxon>
    </lineage>
</organism>
<sequence>MRLSGDKVRLNGDNMAISGDNCLPSGDNGKWQVRVGCFMMKIMWKMENR</sequence>
<evidence type="ECO:0000313" key="2">
    <source>
        <dbReference type="Proteomes" id="UP001282284"/>
    </source>
</evidence>
<dbReference type="Proteomes" id="UP001282284">
    <property type="component" value="Unassembled WGS sequence"/>
</dbReference>
<keyword evidence="2" id="KW-1185">Reference proteome</keyword>
<protein>
    <submittedName>
        <fullName evidence="1">Uncharacterized protein</fullName>
    </submittedName>
</protein>
<gene>
    <name evidence="1" type="ORF">QT711_13075</name>
</gene>
<evidence type="ECO:0000313" key="1">
    <source>
        <dbReference type="EMBL" id="MDW0114123.1"/>
    </source>
</evidence>